<dbReference type="Pfam" id="PF00698">
    <property type="entry name" value="Acyl_transf_1"/>
    <property type="match status" value="1"/>
</dbReference>
<dbReference type="Pfam" id="PF08659">
    <property type="entry name" value="KR"/>
    <property type="match status" value="1"/>
</dbReference>
<dbReference type="Gene3D" id="3.10.129.110">
    <property type="entry name" value="Polyketide synthase dehydratase"/>
    <property type="match status" value="1"/>
</dbReference>
<evidence type="ECO:0000256" key="1">
    <source>
        <dbReference type="ARBA" id="ARBA00022450"/>
    </source>
</evidence>
<feature type="domain" description="Ketosynthase family 3 (KS3)" evidence="7">
    <location>
        <begin position="3"/>
        <end position="463"/>
    </location>
</feature>
<dbReference type="SUPFAM" id="SSF53901">
    <property type="entry name" value="Thiolase-like"/>
    <property type="match status" value="1"/>
</dbReference>
<dbReference type="SMART" id="SM00825">
    <property type="entry name" value="PKS_KS"/>
    <property type="match status" value="1"/>
</dbReference>
<feature type="region of interest" description="N-terminal hotdog fold" evidence="4">
    <location>
        <begin position="1492"/>
        <end position="1618"/>
    </location>
</feature>
<dbReference type="InterPro" id="IPR036736">
    <property type="entry name" value="ACP-like_sf"/>
</dbReference>
<dbReference type="InterPro" id="IPR014043">
    <property type="entry name" value="Acyl_transferase_dom"/>
</dbReference>
<evidence type="ECO:0000256" key="3">
    <source>
        <dbReference type="ARBA" id="ARBA00022679"/>
    </source>
</evidence>
<dbReference type="Pfam" id="PF14765">
    <property type="entry name" value="PS-DH"/>
    <property type="match status" value="1"/>
</dbReference>
<gene>
    <name evidence="9" type="ORF">G443_001039</name>
</gene>
<dbReference type="InterPro" id="IPR049552">
    <property type="entry name" value="PKS_DH_N"/>
</dbReference>
<dbReference type="Proteomes" id="UP000791080">
    <property type="component" value="Unassembled WGS sequence"/>
</dbReference>
<feature type="region of interest" description="C-terminal hotdog fold" evidence="4">
    <location>
        <begin position="1631"/>
        <end position="1778"/>
    </location>
</feature>
<keyword evidence="1" id="KW-0596">Phosphopantetheine</keyword>
<dbReference type="InterPro" id="IPR016035">
    <property type="entry name" value="Acyl_Trfase/lysoPLipase"/>
</dbReference>
<name>A0ABT1JEQ9_ACTCY</name>
<dbReference type="InterPro" id="IPR049551">
    <property type="entry name" value="PKS_DH_C"/>
</dbReference>
<dbReference type="SMART" id="SM00826">
    <property type="entry name" value="PKS_DH"/>
    <property type="match status" value="1"/>
</dbReference>
<dbReference type="RefSeq" id="WP_026420256.1">
    <property type="nucleotide sequence ID" value="NZ_AUBJ02000001.1"/>
</dbReference>
<dbReference type="Pfam" id="PF02801">
    <property type="entry name" value="Ketoacyl-synt_C"/>
    <property type="match status" value="1"/>
</dbReference>
<keyword evidence="2" id="KW-0597">Phosphoprotein</keyword>
<dbReference type="InterPro" id="IPR057326">
    <property type="entry name" value="KR_dom"/>
</dbReference>
<dbReference type="Gene3D" id="3.40.50.720">
    <property type="entry name" value="NAD(P)-binding Rossmann-like Domain"/>
    <property type="match status" value="1"/>
</dbReference>
<feature type="region of interest" description="Disordered" evidence="5">
    <location>
        <begin position="1809"/>
        <end position="1870"/>
    </location>
</feature>
<evidence type="ECO:0000256" key="5">
    <source>
        <dbReference type="SAM" id="MobiDB-lite"/>
    </source>
</evidence>
<dbReference type="InterPro" id="IPR042104">
    <property type="entry name" value="PKS_dehydratase_sf"/>
</dbReference>
<dbReference type="InterPro" id="IPR049900">
    <property type="entry name" value="PKS_mFAS_DH"/>
</dbReference>
<dbReference type="InterPro" id="IPR020807">
    <property type="entry name" value="PKS_DH"/>
</dbReference>
<evidence type="ECO:0000259" key="8">
    <source>
        <dbReference type="PROSITE" id="PS52019"/>
    </source>
</evidence>
<organism evidence="9 10">
    <name type="scientific">Actinoalloteichus caeruleus DSM 43889</name>
    <dbReference type="NCBI Taxonomy" id="1120930"/>
    <lineage>
        <taxon>Bacteria</taxon>
        <taxon>Bacillati</taxon>
        <taxon>Actinomycetota</taxon>
        <taxon>Actinomycetes</taxon>
        <taxon>Pseudonocardiales</taxon>
        <taxon>Pseudonocardiaceae</taxon>
        <taxon>Actinoalloteichus</taxon>
        <taxon>Actinoalloteichus cyanogriseus</taxon>
    </lineage>
</organism>
<feature type="compositionally biased region" description="Low complexity" evidence="5">
    <location>
        <begin position="1845"/>
        <end position="1857"/>
    </location>
</feature>
<feature type="active site" description="Proton acceptor; for dehydratase activity" evidence="4">
    <location>
        <position position="1527"/>
    </location>
</feature>
<dbReference type="PROSITE" id="PS50075">
    <property type="entry name" value="CARRIER"/>
    <property type="match status" value="1"/>
</dbReference>
<accession>A0ABT1JEQ9</accession>
<dbReference type="InterPro" id="IPR020841">
    <property type="entry name" value="PKS_Beta-ketoAc_synthase_dom"/>
</dbReference>
<evidence type="ECO:0000313" key="10">
    <source>
        <dbReference type="Proteomes" id="UP000791080"/>
    </source>
</evidence>
<reference evidence="9 10" key="1">
    <citation type="submission" date="2013-07" db="EMBL/GenBank/DDBJ databases">
        <authorList>
            <consortium name="DOE Joint Genome Institute"/>
            <person name="Reeve W."/>
            <person name="Huntemann M."/>
            <person name="Han J."/>
            <person name="Chen A."/>
            <person name="Kyrpides N."/>
            <person name="Mavromatis K."/>
            <person name="Markowitz V."/>
            <person name="Palaniappan K."/>
            <person name="Ivanova N."/>
            <person name="Schaumberg A."/>
            <person name="Pati A."/>
            <person name="Liolios K."/>
            <person name="Nordberg H.P."/>
            <person name="Cantor M.N."/>
            <person name="Hua S.X."/>
            <person name="Woyke T."/>
        </authorList>
    </citation>
    <scope>NUCLEOTIDE SEQUENCE [LARGE SCALE GENOMIC DNA]</scope>
    <source>
        <strain evidence="9 10">DSM 43889</strain>
    </source>
</reference>
<proteinExistence type="predicted"/>
<feature type="compositionally biased region" description="Low complexity" evidence="5">
    <location>
        <begin position="955"/>
        <end position="965"/>
    </location>
</feature>
<dbReference type="Gene3D" id="3.40.47.10">
    <property type="match status" value="1"/>
</dbReference>
<evidence type="ECO:0000256" key="4">
    <source>
        <dbReference type="PROSITE-ProRule" id="PRU01363"/>
    </source>
</evidence>
<protein>
    <submittedName>
        <fullName evidence="9">Enediyne polyketide synthase</fullName>
    </submittedName>
</protein>
<dbReference type="InterPro" id="IPR016039">
    <property type="entry name" value="Thiolase-like"/>
</dbReference>
<dbReference type="SUPFAM" id="SSF55048">
    <property type="entry name" value="Probable ACP-binding domain of malonyl-CoA ACP transacylase"/>
    <property type="match status" value="1"/>
</dbReference>
<dbReference type="InterPro" id="IPR014030">
    <property type="entry name" value="Ketoacyl_synth_N"/>
</dbReference>
<dbReference type="InterPro" id="IPR009081">
    <property type="entry name" value="PP-bd_ACP"/>
</dbReference>
<dbReference type="InterPro" id="IPR014031">
    <property type="entry name" value="Ketoacyl_synth_C"/>
</dbReference>
<keyword evidence="10" id="KW-1185">Reference proteome</keyword>
<dbReference type="CDD" id="cd00833">
    <property type="entry name" value="PKS"/>
    <property type="match status" value="1"/>
</dbReference>
<dbReference type="PANTHER" id="PTHR43775:SF37">
    <property type="entry name" value="SI:DKEY-61P9.11"/>
    <property type="match status" value="1"/>
</dbReference>
<dbReference type="PROSITE" id="PS52004">
    <property type="entry name" value="KS3_2"/>
    <property type="match status" value="1"/>
</dbReference>
<feature type="compositionally biased region" description="Pro residues" evidence="5">
    <location>
        <begin position="942"/>
        <end position="954"/>
    </location>
</feature>
<dbReference type="PANTHER" id="PTHR43775">
    <property type="entry name" value="FATTY ACID SYNTHASE"/>
    <property type="match status" value="1"/>
</dbReference>
<dbReference type="Pfam" id="PF00109">
    <property type="entry name" value="ketoacyl-synt"/>
    <property type="match status" value="1"/>
</dbReference>
<dbReference type="SMART" id="SM00822">
    <property type="entry name" value="PKS_KR"/>
    <property type="match status" value="1"/>
</dbReference>
<dbReference type="InterPro" id="IPR036291">
    <property type="entry name" value="NAD(P)-bd_dom_sf"/>
</dbReference>
<evidence type="ECO:0000259" key="6">
    <source>
        <dbReference type="PROSITE" id="PS50075"/>
    </source>
</evidence>
<feature type="domain" description="PKS/mFAS DH" evidence="8">
    <location>
        <begin position="1492"/>
        <end position="1778"/>
    </location>
</feature>
<dbReference type="InterPro" id="IPR016036">
    <property type="entry name" value="Malonyl_transacylase_ACP-bd"/>
</dbReference>
<feature type="region of interest" description="Disordered" evidence="5">
    <location>
        <begin position="934"/>
        <end position="973"/>
    </location>
</feature>
<dbReference type="Gene3D" id="1.10.1200.10">
    <property type="entry name" value="ACP-like"/>
    <property type="match status" value="1"/>
</dbReference>
<reference evidence="9 10" key="2">
    <citation type="submission" date="2022-06" db="EMBL/GenBank/DDBJ databases">
        <title>Genomic Encyclopedia of Type Strains, Phase I: the one thousand microbial genomes (KMG-I) project.</title>
        <authorList>
            <person name="Kyrpides N."/>
        </authorList>
    </citation>
    <scope>NUCLEOTIDE SEQUENCE [LARGE SCALE GENOMIC DNA]</scope>
    <source>
        <strain evidence="9 10">DSM 43889</strain>
    </source>
</reference>
<dbReference type="Pfam" id="PF21089">
    <property type="entry name" value="PKS_DH_N"/>
    <property type="match status" value="1"/>
</dbReference>
<feature type="active site" description="Proton donor; for dehydratase activity" evidence="4">
    <location>
        <position position="1697"/>
    </location>
</feature>
<dbReference type="SUPFAM" id="SSF52151">
    <property type="entry name" value="FabD/lysophospholipase-like"/>
    <property type="match status" value="1"/>
</dbReference>
<evidence type="ECO:0000259" key="7">
    <source>
        <dbReference type="PROSITE" id="PS52004"/>
    </source>
</evidence>
<dbReference type="Gene3D" id="3.40.366.10">
    <property type="entry name" value="Malonyl-Coenzyme A Acyl Carrier Protein, domain 2"/>
    <property type="match status" value="1"/>
</dbReference>
<evidence type="ECO:0000256" key="2">
    <source>
        <dbReference type="ARBA" id="ARBA00022553"/>
    </source>
</evidence>
<keyword evidence="3" id="KW-0808">Transferase</keyword>
<dbReference type="InterPro" id="IPR050091">
    <property type="entry name" value="PKS_NRPS_Biosynth_Enz"/>
</dbReference>
<dbReference type="InterPro" id="IPR001227">
    <property type="entry name" value="Ac_transferase_dom_sf"/>
</dbReference>
<dbReference type="InterPro" id="IPR013968">
    <property type="entry name" value="PKS_KR"/>
</dbReference>
<comment type="caution">
    <text evidence="9">The sequence shown here is derived from an EMBL/GenBank/DDBJ whole genome shotgun (WGS) entry which is preliminary data.</text>
</comment>
<dbReference type="PROSITE" id="PS52019">
    <property type="entry name" value="PKS_MFAS_DH"/>
    <property type="match status" value="1"/>
</dbReference>
<evidence type="ECO:0000313" key="9">
    <source>
        <dbReference type="EMBL" id="MCP2330769.1"/>
    </source>
</evidence>
<feature type="domain" description="Carrier" evidence="6">
    <location>
        <begin position="973"/>
        <end position="1049"/>
    </location>
</feature>
<dbReference type="SMART" id="SM00827">
    <property type="entry name" value="PKS_AT"/>
    <property type="match status" value="1"/>
</dbReference>
<sequence length="2000" mass="210409">MNSARIAVVGIGLRYPDAESPDDLWANVLAGRRAFRPLPDERMNRADYWSPDPAAPDRFYATKAAVLRDFEFDRVAHKVAGSTYRVTDLTHWLALDVATHALRDAGYPDGAGLPSATTGVVIGNSLTGEFTRAGMMRLRWPYVRRTLAAALTDRGWDDQEISRFLLDLEPRYKAPFPPVDEDSLAGGLSNTIAGRICNHFDLGGGGYTVDGACSSSLLSVATAATALAEGDLDVALAGGVDLSIDPFEVIGFAKTGALATSEMKVYDRDSNGFWPGEGCGLLVLMREADALAEGRRIYATLAGWGISSDGRGGITRPEATGHRRALTRAYDRAGYGLGTVSYFEGHGTGTALGDATEIDALSSARREAAPEARPAALSSVKANIGHTKAAAGVAGLIKAVLAVHHQVIPPATGHHTPHPGLRAPDAAVYVPDQAEPWPVDQPVRTGVSAMGFGGINTHIAVDQPPGVTRRHTLDDRTRSAVASRQDAELLLLDAEDRASLRSRVAELVTIVHRLAYAELADLAAVLADELAGRPTRAAIVAGTPEEAARRLERLLTALDGDEVPFLSPAEGVFLADRGDTPHIVYLFPGQGSGRAAAGALRRRFPAARTPFETARERAGDAGELDATATENAQPRIVAGSLAALTVLRALGVDADTAVGHSLGELTALHWAGALDDHQVSALASARGRVMAAASRGGGGMAGLTAGPAEVGRLIRLATDEATDPDAAAEARDVVIAGYNGPRQTVISGPAPAVDRVCDAARAAGIDATRLAVSHAFHSPLVAPAAEAMTDHLATVDFAPPHRRVISSVTGEELDRDVDPRDLLRDQITHPVRFDRAAATAAQGADLVVEVGPGRVLTRLLGDIAPEVPALAVDTDSPSLAPLLSVVAAAFALGVDVRAAALFEDRVIRPIPRDGSMTFLANPCETAPDLDTGLVGTTATPSPGGPPPAVAPEPAPTTTASKATPADVPSQADAPTLEVLRRLAADRAELPPDTIDAATHPLDDLHLSSITVGQIVNEAVRELRRPPLAATPNFATVRLGELADLIDDLAATSRDDDHQTGEAAGVGPWVRAFALRHVPEPRPAAPAPPAAPTATNWAVHAPPGHRLAEPLRAALSAAGLGDGVLLALPGEGGEDQVGRILAAGRAAATAAPGTRFVVVQRDLGASGLAKTVHLEARTPTTVVELPDVEPDDPHDLARTVDRVVGEVAATTAYTEVRYDAHGVRTVPVLTARVPTAPTATTTAPLDATDVLVVTGGGKGITAECALAITRDTGAAALLLGRSDPGEDPELAANLERLGVEGVRYRYERADVTRPDQVAAAIARAEAEFGPVTAVLHGAGRNEPTALTGLTEGHFRRTLAPKIDGLRAVLSSVDTNRLRLLVTFGSIIGRTGLRGEAHYATANDWLTELTLRFHRDHPHTRTVALEWSVWSGAGMGERLGVIESLLREGITPIPAEEGVAALRGILADPEGPAALVVAGRTAGLPTLGTPRQEPPLLRFVERVLVHYEGVELVTEARLSVGADPYLADHLLDGDLLFPAVMGMEAMSQVASVLTGRPDAPVLTDVEFLRPVVVRPGGSTTIRLAALLVEDGTVDVVLRSEETGFGADHFRARLRVPRTRELPDPGTEPTDHLLTAVPVDPATEMYGNLLFQGGRFRRLLRYRRAAARHVVAELSVDASTAWFGDFVPAPLLMADPGTRDAAMHALQCCVPDATLLPRGVERLWSAARVDDPPEYLVLEARERHQDGDDHTYDICLRDPAGVLVERWDGLTLRAVRRRDGAGPWPPALLGPQLERALEPVLGGRRSVVVEPQAGTFPTGQDTGARPGAEESGPAEADRAGAVARRRAGTAAAADRALGRPARLRHRPDGRPEVDGAELSAAHGAGLTLVVAGPAARPGCDVEPVVERTDAEWADLLGPALTPVRDLLRAETGESTSAASTRVWCALECARKAGVARVDLTVDHVRPDGWAVLASGDIRIATWMTTVTDRPTPVVFAVLAWKER</sequence>
<dbReference type="EMBL" id="AUBJ02000001">
    <property type="protein sequence ID" value="MCP2330769.1"/>
    <property type="molecule type" value="Genomic_DNA"/>
</dbReference>
<dbReference type="SUPFAM" id="SSF51735">
    <property type="entry name" value="NAD(P)-binding Rossmann-fold domains"/>
    <property type="match status" value="1"/>
</dbReference>